<reference evidence="7" key="1">
    <citation type="submission" date="2005-10" db="EMBL/GenBank/DDBJ databases">
        <title>Complete sequence of Pelobacter carbinolicus DSM 2380.</title>
        <authorList>
            <person name="Copeland A."/>
            <person name="Lucas S."/>
            <person name="Lapidus A."/>
            <person name="Barry K."/>
            <person name="Detter J.C."/>
            <person name="Glavina T."/>
            <person name="Hammon N."/>
            <person name="Israni S."/>
            <person name="Pitluck S."/>
            <person name="Chertkov O."/>
            <person name="Schmutz J."/>
            <person name="Larimer F."/>
            <person name="Land M."/>
            <person name="Kyrpides N."/>
            <person name="Ivanova N."/>
            <person name="Richardson P."/>
        </authorList>
    </citation>
    <scope>NUCLEOTIDE SEQUENCE [LARGE SCALE GENOMIC DNA]</scope>
    <source>
        <strain evidence="7">DSM 2380 / NBRC 103641 / GraBd1</strain>
    </source>
</reference>
<keyword evidence="7" id="KW-1185">Reference proteome</keyword>
<dbReference type="Pfam" id="PF13144">
    <property type="entry name" value="ChapFlgA"/>
    <property type="match status" value="1"/>
</dbReference>
<dbReference type="HOGENOM" id="CLU_070510_3_0_7"/>
<keyword evidence="6" id="KW-0969">Cilium</keyword>
<keyword evidence="3 4" id="KW-0574">Periplasm</keyword>
<accession>Q3A5F3</accession>
<sequence length="240" mass="26474">MAFAQRTGLLTVFLLLVTAVPSVFAASQTVKIEQENIRKVLTSYLQTQQKRYPQAQIRLREIQRITPFAIPAGRLRWEVTPSSRRLFDSRRFNLILRSNGTVVKNMTLFADLEALAPVAVAAADLPRGTILQAEDLSMVTMDLAGLRAPCLDAQQMVGKKLRRPVRMGAPFTQTGLETPPLIKRGDMVTITASVGALTVTTRGLAQESGIADETIRVKNIRSKKEIFCRVTAPSAVEVEL</sequence>
<proteinExistence type="inferred from homology"/>
<comment type="similarity">
    <text evidence="4">Belongs to the FlgA family.</text>
</comment>
<keyword evidence="6" id="KW-0966">Cell projection</keyword>
<dbReference type="PANTHER" id="PTHR36307:SF1">
    <property type="entry name" value="FLAGELLA BASAL BODY P-RING FORMATION PROTEIN FLGA"/>
    <property type="match status" value="1"/>
</dbReference>
<evidence type="ECO:0000256" key="3">
    <source>
        <dbReference type="ARBA" id="ARBA00022764"/>
    </source>
</evidence>
<dbReference type="Proteomes" id="UP000002534">
    <property type="component" value="Chromosome"/>
</dbReference>
<evidence type="ECO:0000259" key="5">
    <source>
        <dbReference type="SMART" id="SM00858"/>
    </source>
</evidence>
<dbReference type="AlphaFoldDB" id="Q3A5F3"/>
<dbReference type="GO" id="GO:0042597">
    <property type="term" value="C:periplasmic space"/>
    <property type="evidence" value="ECO:0007669"/>
    <property type="project" value="UniProtKB-SubCell"/>
</dbReference>
<evidence type="ECO:0000256" key="2">
    <source>
        <dbReference type="ARBA" id="ARBA00022729"/>
    </source>
</evidence>
<comment type="subcellular location">
    <subcellularLocation>
        <location evidence="1 4">Periplasm</location>
    </subcellularLocation>
</comment>
<evidence type="ECO:0000313" key="6">
    <source>
        <dbReference type="EMBL" id="ABA88404.1"/>
    </source>
</evidence>
<dbReference type="EMBL" id="CP000142">
    <property type="protein sequence ID" value="ABA88404.1"/>
    <property type="molecule type" value="Genomic_DNA"/>
</dbReference>
<feature type="signal peptide" evidence="4">
    <location>
        <begin position="1"/>
        <end position="25"/>
    </location>
</feature>
<dbReference type="InterPro" id="IPR039246">
    <property type="entry name" value="Flagellar_FlgA"/>
</dbReference>
<dbReference type="Gene3D" id="2.30.30.760">
    <property type="match status" value="1"/>
</dbReference>
<dbReference type="STRING" id="338963.Pcar_1155"/>
<evidence type="ECO:0000256" key="1">
    <source>
        <dbReference type="ARBA" id="ARBA00004418"/>
    </source>
</evidence>
<keyword evidence="2 4" id="KW-0732">Signal</keyword>
<dbReference type="InterPro" id="IPR013974">
    <property type="entry name" value="SAF"/>
</dbReference>
<dbReference type="eggNOG" id="COG1261">
    <property type="taxonomic scope" value="Bacteria"/>
</dbReference>
<dbReference type="RefSeq" id="WP_011340873.1">
    <property type="nucleotide sequence ID" value="NC_007498.2"/>
</dbReference>
<feature type="domain" description="SAF" evidence="5">
    <location>
        <begin position="116"/>
        <end position="177"/>
    </location>
</feature>
<feature type="chain" id="PRO_5005143124" description="Flagella basal body P-ring formation protein FlgA" evidence="4">
    <location>
        <begin position="26"/>
        <end position="240"/>
    </location>
</feature>
<organism evidence="6 7">
    <name type="scientific">Syntrophotalea carbinolica (strain DSM 2380 / NBRC 103641 / GraBd1)</name>
    <name type="common">Pelobacter carbinolicus</name>
    <dbReference type="NCBI Taxonomy" id="338963"/>
    <lineage>
        <taxon>Bacteria</taxon>
        <taxon>Pseudomonadati</taxon>
        <taxon>Thermodesulfobacteriota</taxon>
        <taxon>Desulfuromonadia</taxon>
        <taxon>Desulfuromonadales</taxon>
        <taxon>Syntrophotaleaceae</taxon>
        <taxon>Syntrophotalea</taxon>
    </lineage>
</organism>
<dbReference type="InterPro" id="IPR017585">
    <property type="entry name" value="SAF_FlgA"/>
</dbReference>
<dbReference type="GO" id="GO:0044780">
    <property type="term" value="P:bacterial-type flagellum assembly"/>
    <property type="evidence" value="ECO:0007669"/>
    <property type="project" value="InterPro"/>
</dbReference>
<dbReference type="OrthoDB" id="5387542at2"/>
<dbReference type="PANTHER" id="PTHR36307">
    <property type="entry name" value="FLAGELLA BASAL BODY P-RING FORMATION PROTEIN FLGA"/>
    <property type="match status" value="1"/>
</dbReference>
<dbReference type="NCBIfam" id="TIGR03170">
    <property type="entry name" value="flgA_cterm"/>
    <property type="match status" value="1"/>
</dbReference>
<comment type="function">
    <text evidence="4">Involved in the assembly process of the P-ring formation. It may associate with FlgF on the rod constituting a structure essential for the P-ring assembly or may act as a modulator protein for the P-ring assembly.</text>
</comment>
<dbReference type="SMART" id="SM00858">
    <property type="entry name" value="SAF"/>
    <property type="match status" value="1"/>
</dbReference>
<protein>
    <recommendedName>
        <fullName evidence="4">Flagella basal body P-ring formation protein FlgA</fullName>
    </recommendedName>
</protein>
<dbReference type="CDD" id="cd11614">
    <property type="entry name" value="SAF_CpaB_FlgA_like"/>
    <property type="match status" value="1"/>
</dbReference>
<evidence type="ECO:0000313" key="7">
    <source>
        <dbReference type="Proteomes" id="UP000002534"/>
    </source>
</evidence>
<dbReference type="Gene3D" id="3.90.1210.10">
    <property type="entry name" value="Antifreeze-like/N-acetylneuraminic acid synthase C-terminal domain"/>
    <property type="match status" value="1"/>
</dbReference>
<reference evidence="6 7" key="2">
    <citation type="journal article" date="2012" name="BMC Genomics">
        <title>The genome of Pelobacter carbinolicus reveals surprising metabolic capabilities and physiological features.</title>
        <authorList>
            <person name="Aklujkar M."/>
            <person name="Haveman S.A."/>
            <person name="Didonato R.Jr."/>
            <person name="Chertkov O."/>
            <person name="Han C.S."/>
            <person name="Land M.L."/>
            <person name="Brown P."/>
            <person name="Lovley D.R."/>
        </authorList>
    </citation>
    <scope>NUCLEOTIDE SEQUENCE [LARGE SCALE GENOMIC DNA]</scope>
    <source>
        <strain evidence="7">DSM 2380 / NBRC 103641 / GraBd1</strain>
    </source>
</reference>
<name>Q3A5F3_SYNC1</name>
<keyword evidence="4" id="KW-1005">Bacterial flagellum biogenesis</keyword>
<evidence type="ECO:0000256" key="4">
    <source>
        <dbReference type="RuleBase" id="RU362063"/>
    </source>
</evidence>
<gene>
    <name evidence="6" type="primary">flgA</name>
    <name evidence="6" type="ordered locus">Pcar_1155</name>
</gene>
<keyword evidence="6" id="KW-0282">Flagellum</keyword>
<dbReference type="KEGG" id="pca:Pcar_1155"/>